<evidence type="ECO:0000256" key="1">
    <source>
        <dbReference type="SAM" id="SignalP"/>
    </source>
</evidence>
<evidence type="ECO:0000313" key="2">
    <source>
        <dbReference type="EMBL" id="RXK60856.1"/>
    </source>
</evidence>
<comment type="caution">
    <text evidence="2">The sequence shown here is derived from an EMBL/GenBank/DDBJ whole genome shotgun (WGS) entry which is preliminary data.</text>
</comment>
<keyword evidence="3" id="KW-1185">Reference proteome</keyword>
<gene>
    <name evidence="2" type="ORF">ESA94_10370</name>
</gene>
<dbReference type="AlphaFoldDB" id="A0A4Q1CJR0"/>
<organism evidence="2 3">
    <name type="scientific">Lacibacter luteus</name>
    <dbReference type="NCBI Taxonomy" id="2508719"/>
    <lineage>
        <taxon>Bacteria</taxon>
        <taxon>Pseudomonadati</taxon>
        <taxon>Bacteroidota</taxon>
        <taxon>Chitinophagia</taxon>
        <taxon>Chitinophagales</taxon>
        <taxon>Chitinophagaceae</taxon>
        <taxon>Lacibacter</taxon>
    </lineage>
</organism>
<proteinExistence type="predicted"/>
<dbReference type="OrthoDB" id="1186563at2"/>
<dbReference type="NCBIfam" id="TIGR03519">
    <property type="entry name" value="T9SS_PorP_fam"/>
    <property type="match status" value="1"/>
</dbReference>
<feature type="signal peptide" evidence="1">
    <location>
        <begin position="1"/>
        <end position="26"/>
    </location>
</feature>
<dbReference type="InterPro" id="IPR019861">
    <property type="entry name" value="PorP/SprF_Bacteroidetes"/>
</dbReference>
<dbReference type="PROSITE" id="PS51257">
    <property type="entry name" value="PROKAR_LIPOPROTEIN"/>
    <property type="match status" value="1"/>
</dbReference>
<accession>A0A4Q1CJR0</accession>
<dbReference type="RefSeq" id="WP_129130817.1">
    <property type="nucleotide sequence ID" value="NZ_SDHW01000002.1"/>
</dbReference>
<evidence type="ECO:0000313" key="3">
    <source>
        <dbReference type="Proteomes" id="UP000290204"/>
    </source>
</evidence>
<dbReference type="EMBL" id="SDHW01000002">
    <property type="protein sequence ID" value="RXK60856.1"/>
    <property type="molecule type" value="Genomic_DNA"/>
</dbReference>
<sequence length="341" mass="37735">MKNKFITQQGLFTACLLLVSVLQSFAQTDPHFTQNYTYPMYINPAMTGGSDGEYRVSGVYRNQWGSITNPYSTTGVSFDTRTNKNIALGVNLLNQKAGDGGFNYLNAQVSVAYTGVKFGADNNHRLVLAVQGGLINRRVDQSKFKWGDQWNPITGYNSNNATSESFGTTQSTVFDAGAGVLYYDATPDKKINSFAGVSFFHINRPKDPIITSQSTSLNTIPLRYVAHGGISYNLSERTSIIPHVLINRQGTATEAMLGTYVQLNVNEETDFMFGAYYRVKDAVAPFIGVDWKNFVVGLSYDVNASKLGANNRNVNSFELSLSYIKRSGTRSVFDFIRCARF</sequence>
<reference evidence="2 3" key="1">
    <citation type="submission" date="2019-01" db="EMBL/GenBank/DDBJ databases">
        <title>Lacibacter sp. strain TTM-7.</title>
        <authorList>
            <person name="Chen W.-M."/>
        </authorList>
    </citation>
    <scope>NUCLEOTIDE SEQUENCE [LARGE SCALE GENOMIC DNA]</scope>
    <source>
        <strain evidence="2 3">TTM-7</strain>
    </source>
</reference>
<dbReference type="Proteomes" id="UP000290204">
    <property type="component" value="Unassembled WGS sequence"/>
</dbReference>
<name>A0A4Q1CJR0_9BACT</name>
<feature type="chain" id="PRO_5021029860" evidence="1">
    <location>
        <begin position="27"/>
        <end position="341"/>
    </location>
</feature>
<protein>
    <submittedName>
        <fullName evidence="2">Type IX secretion system membrane protein PorP/SprF</fullName>
    </submittedName>
</protein>
<keyword evidence="1" id="KW-0732">Signal</keyword>
<dbReference type="Pfam" id="PF11751">
    <property type="entry name" value="PorP_SprF"/>
    <property type="match status" value="1"/>
</dbReference>